<dbReference type="PANTHER" id="PTHR46401:SF2">
    <property type="entry name" value="GLYCOSYLTRANSFERASE WBBK-RELATED"/>
    <property type="match status" value="1"/>
</dbReference>
<evidence type="ECO:0000313" key="4">
    <source>
        <dbReference type="EMBL" id="ABE74960.1"/>
    </source>
</evidence>
<dbReference type="Proteomes" id="UP000002425">
    <property type="component" value="Chromosome"/>
</dbReference>
<dbReference type="KEGG" id="pcr:Pcryo_1179"/>
<dbReference type="GO" id="GO:0016757">
    <property type="term" value="F:glycosyltransferase activity"/>
    <property type="evidence" value="ECO:0007669"/>
    <property type="project" value="InterPro"/>
</dbReference>
<organism evidence="4 5">
    <name type="scientific">Psychrobacter cryohalolentis (strain ATCC BAA-1226 / DSM 17306 / VKM B-2378 / K5)</name>
    <dbReference type="NCBI Taxonomy" id="335284"/>
    <lineage>
        <taxon>Bacteria</taxon>
        <taxon>Pseudomonadati</taxon>
        <taxon>Pseudomonadota</taxon>
        <taxon>Gammaproteobacteria</taxon>
        <taxon>Moraxellales</taxon>
        <taxon>Moraxellaceae</taxon>
        <taxon>Psychrobacter</taxon>
    </lineage>
</organism>
<protein>
    <submittedName>
        <fullName evidence="4">Glycosyl transferase, group 1</fullName>
    </submittedName>
</protein>
<gene>
    <name evidence="4" type="ordered locus">Pcryo_1179</name>
</gene>
<sequence>MITSNKPTILLILKALEGRGAERMVTTLARAYIDMDYDVHVLSLEDTTDMCLDSRVHYHIVPYNQPLFNIETEQATAYKEVAARIDEYVLKNIGTPKLILANIYKVNWIMAYSKLPNIVNVLHTAVSKQFQEKLAIIPAQTISHLKVVYGAHPCSCVSEGACQDLLTLIGNLNRTTTIYNPCDVSQIQQLASEHFHIEEFGLTDKGYIIHVASFDAMKGHRDLLQAYAKTERRLPLVLVGKGRLEDKIKQLAIELKIENKVYFLDFYTNPYPLIAGAALLVMTSKYEGFGYVIVEAQALNVPVISTDCPFGPRELLTQKNLVAIDDIEGLATLISQALDDANQFITPLNQQLLPKHIAQQYLDFSLSIVNDIN</sequence>
<evidence type="ECO:0000259" key="3">
    <source>
        <dbReference type="Pfam" id="PF13439"/>
    </source>
</evidence>
<dbReference type="eggNOG" id="COG0438">
    <property type="taxonomic scope" value="Bacteria"/>
</dbReference>
<keyword evidence="5" id="KW-1185">Reference proteome</keyword>
<accession>Q1QBJ3</accession>
<dbReference type="CAZy" id="GT4">
    <property type="family name" value="Glycosyltransferase Family 4"/>
</dbReference>
<dbReference type="Gene3D" id="3.40.50.2000">
    <property type="entry name" value="Glycogen Phosphorylase B"/>
    <property type="match status" value="2"/>
</dbReference>
<dbReference type="Pfam" id="PF13439">
    <property type="entry name" value="Glyco_transf_4"/>
    <property type="match status" value="1"/>
</dbReference>
<dbReference type="InterPro" id="IPR001296">
    <property type="entry name" value="Glyco_trans_1"/>
</dbReference>
<evidence type="ECO:0000313" key="5">
    <source>
        <dbReference type="Proteomes" id="UP000002425"/>
    </source>
</evidence>
<dbReference type="SUPFAM" id="SSF53756">
    <property type="entry name" value="UDP-Glycosyltransferase/glycogen phosphorylase"/>
    <property type="match status" value="1"/>
</dbReference>
<dbReference type="CDD" id="cd03811">
    <property type="entry name" value="GT4_GT28_WabH-like"/>
    <property type="match status" value="1"/>
</dbReference>
<dbReference type="EMBL" id="CP000323">
    <property type="protein sequence ID" value="ABE74960.1"/>
    <property type="molecule type" value="Genomic_DNA"/>
</dbReference>
<evidence type="ECO:0000259" key="2">
    <source>
        <dbReference type="Pfam" id="PF00534"/>
    </source>
</evidence>
<dbReference type="STRING" id="335284.Pcryo_1179"/>
<keyword evidence="1 4" id="KW-0808">Transferase</keyword>
<reference evidence="4" key="1">
    <citation type="submission" date="2006-03" db="EMBL/GenBank/DDBJ databases">
        <title>Complete sequence of chromosome of Psychrobacter cryohalolentis K5.</title>
        <authorList>
            <consortium name="US DOE Joint Genome Institute"/>
            <person name="Copeland A."/>
            <person name="Lucas S."/>
            <person name="Lapidus A."/>
            <person name="Barry K."/>
            <person name="Detter J.C."/>
            <person name="Glavina del Rio T."/>
            <person name="Hammon N."/>
            <person name="Israni S."/>
            <person name="Dalin E."/>
            <person name="Tice H."/>
            <person name="Pitluck S."/>
            <person name="Brettin T."/>
            <person name="Bruce D."/>
            <person name="Han C."/>
            <person name="Tapia R."/>
            <person name="Sims D.R."/>
            <person name="Gilna P."/>
            <person name="Schmutz J."/>
            <person name="Larimer F."/>
            <person name="Land M."/>
            <person name="Hauser L."/>
            <person name="Kyrpides N."/>
            <person name="Kim E."/>
            <person name="Richardson P."/>
        </authorList>
    </citation>
    <scope>NUCLEOTIDE SEQUENCE</scope>
    <source>
        <strain evidence="4">K5</strain>
    </source>
</reference>
<proteinExistence type="predicted"/>
<evidence type="ECO:0000256" key="1">
    <source>
        <dbReference type="ARBA" id="ARBA00022679"/>
    </source>
</evidence>
<dbReference type="HOGENOM" id="CLU_009583_0_0_6"/>
<dbReference type="AlphaFoldDB" id="Q1QBJ3"/>
<feature type="domain" description="Glycosyltransferase subfamily 4-like N-terminal" evidence="3">
    <location>
        <begin position="19"/>
        <end position="185"/>
    </location>
</feature>
<dbReference type="GO" id="GO:0009103">
    <property type="term" value="P:lipopolysaccharide biosynthetic process"/>
    <property type="evidence" value="ECO:0007669"/>
    <property type="project" value="TreeGrafter"/>
</dbReference>
<dbReference type="InterPro" id="IPR028098">
    <property type="entry name" value="Glyco_trans_4-like_N"/>
</dbReference>
<name>Q1QBJ3_PSYCK</name>
<feature type="domain" description="Glycosyl transferase family 1" evidence="2">
    <location>
        <begin position="202"/>
        <end position="341"/>
    </location>
</feature>
<dbReference type="PANTHER" id="PTHR46401">
    <property type="entry name" value="GLYCOSYLTRANSFERASE WBBK-RELATED"/>
    <property type="match status" value="1"/>
</dbReference>
<dbReference type="RefSeq" id="WP_011513513.1">
    <property type="nucleotide sequence ID" value="NC_007969.1"/>
</dbReference>
<dbReference type="Pfam" id="PF00534">
    <property type="entry name" value="Glycos_transf_1"/>
    <property type="match status" value="1"/>
</dbReference>